<reference evidence="1 2" key="3">
    <citation type="journal article" date="2017" name="Int. J. Syst. Evol. Microbiol.">
        <title>Adaptation of Surface-Associated Bacteria to the Open Ocean: A Genomically Distinct Subpopulation of Phaeobacter gallaeciensis Colonizes Pacific Mesozooplankton.</title>
        <authorList>
            <person name="Freese H.M."/>
            <person name="Methner A."/>
            <person name="Overmann J."/>
        </authorList>
    </citation>
    <scope>NUCLEOTIDE SEQUENCE [LARGE SCALE GENOMIC DNA]</scope>
    <source>
        <strain evidence="1 2">P36</strain>
    </source>
</reference>
<name>A0ABM6PG26_9RHOB</name>
<gene>
    <name evidence="1" type="ORF">PhaeoP36_02552</name>
</gene>
<organism evidence="1 2">
    <name type="scientific">Phaeobacter piscinae</name>
    <dbReference type="NCBI Taxonomy" id="1580596"/>
    <lineage>
        <taxon>Bacteria</taxon>
        <taxon>Pseudomonadati</taxon>
        <taxon>Pseudomonadota</taxon>
        <taxon>Alphaproteobacteria</taxon>
        <taxon>Rhodobacterales</taxon>
        <taxon>Roseobacteraceae</taxon>
        <taxon>Phaeobacter</taxon>
    </lineage>
</organism>
<proteinExistence type="predicted"/>
<dbReference type="RefSeq" id="WP_123580072.1">
    <property type="nucleotide sequence ID" value="NZ_CP010643.1"/>
</dbReference>
<dbReference type="EMBL" id="CP010643">
    <property type="protein sequence ID" value="ATG36664.1"/>
    <property type="molecule type" value="Genomic_DNA"/>
</dbReference>
<reference evidence="1 2" key="1">
    <citation type="journal article" date="2017" name="Front. Microbiol.">
        <title>Phaeobacter piscinae sp. nov., a species of the Roseobacter group and potential aquaculture probiont.</title>
        <authorList>
            <person name="Sonnenschein E.C."/>
            <person name="Phippen C.B.W."/>
            <person name="Nielsen K.F."/>
            <person name="Mateiu R.V."/>
            <person name="Melchiorsen J."/>
            <person name="Gram L."/>
            <person name="Overmann J."/>
            <person name="Freese H.M."/>
        </authorList>
    </citation>
    <scope>NUCLEOTIDE SEQUENCE [LARGE SCALE GENOMIC DNA]</scope>
    <source>
        <strain evidence="1 2">P36</strain>
    </source>
</reference>
<dbReference type="Proteomes" id="UP000218891">
    <property type="component" value="Chromosome"/>
</dbReference>
<reference evidence="1 2" key="2">
    <citation type="journal article" date="2017" name="Genome Biol. Evol.">
        <title>Trajectories and Drivers of Genome Evolution in Surface-Associated Marine Phaeobacter.</title>
        <authorList>
            <person name="Freese H.M."/>
            <person name="Sikorski J."/>
            <person name="Bunk B."/>
            <person name="Scheuner C."/>
            <person name="Meier-Kolthoff J.P."/>
            <person name="Sproer C."/>
            <person name="Gram L."/>
            <person name="Overmann J."/>
        </authorList>
    </citation>
    <scope>NUCLEOTIDE SEQUENCE [LARGE SCALE GENOMIC DNA]</scope>
    <source>
        <strain evidence="1 2">P36</strain>
    </source>
</reference>
<evidence type="ECO:0000313" key="1">
    <source>
        <dbReference type="EMBL" id="ATG36664.1"/>
    </source>
</evidence>
<accession>A0ABM6PG26</accession>
<keyword evidence="2" id="KW-1185">Reference proteome</keyword>
<evidence type="ECO:0000313" key="2">
    <source>
        <dbReference type="Proteomes" id="UP000218891"/>
    </source>
</evidence>
<protein>
    <submittedName>
        <fullName evidence="1">Uncharacterized protein</fullName>
    </submittedName>
</protein>
<sequence length="94" mass="10577">MALFTSRGSVMVTSNDINRIDGPAHREFVSDRSPLSYFAPVDWFSPRWVRMSSFGWLAPISTDQWQVGADFSVRTATWQQLAPLTALQHTATSD</sequence>
<reference evidence="1 2" key="4">
    <citation type="journal article" date="2018" name="Environ. Microbiol. Rep.">
        <title>Phylogenetic distribution of roseobacticides in the Roseobacter group and their effect on microalgae.</title>
        <authorList>
            <person name="Sonnenschein E.C."/>
            <person name="Phippen C.B."/>
            <person name="Bentzon-Tilia M."/>
            <person name="Rasmussen S.A."/>
            <person name="Nielsen K.F."/>
            <person name="Gram L."/>
        </authorList>
    </citation>
    <scope>NUCLEOTIDE SEQUENCE [LARGE SCALE GENOMIC DNA]</scope>
    <source>
        <strain evidence="1 2">P36</strain>
    </source>
</reference>